<reference evidence="2 3" key="1">
    <citation type="submission" date="2020-08" db="EMBL/GenBank/DDBJ databases">
        <title>Genomic Encyclopedia of Type Strains, Phase IV (KMG-IV): sequencing the most valuable type-strain genomes for metagenomic binning, comparative biology and taxonomic classification.</title>
        <authorList>
            <person name="Goeker M."/>
        </authorList>
    </citation>
    <scope>NUCLEOTIDE SEQUENCE [LARGE SCALE GENOMIC DNA]</scope>
    <source>
        <strain evidence="2 3">DSM 45615</strain>
    </source>
</reference>
<dbReference type="AlphaFoldDB" id="A0A840PHY5"/>
<gene>
    <name evidence="2" type="ORF">HNP84_007265</name>
</gene>
<accession>A0A840PHY5</accession>
<comment type="caution">
    <text evidence="2">The sequence shown here is derived from an EMBL/GenBank/DDBJ whole genome shotgun (WGS) entry which is preliminary data.</text>
</comment>
<keyword evidence="2" id="KW-0456">Lyase</keyword>
<evidence type="ECO:0000259" key="1">
    <source>
        <dbReference type="Pfam" id="PF03559"/>
    </source>
</evidence>
<dbReference type="GO" id="GO:0016829">
    <property type="term" value="F:lyase activity"/>
    <property type="evidence" value="ECO:0007669"/>
    <property type="project" value="UniProtKB-KW"/>
</dbReference>
<dbReference type="Proteomes" id="UP000578449">
    <property type="component" value="Unassembled WGS sequence"/>
</dbReference>
<dbReference type="EMBL" id="JACHGN010000018">
    <property type="protein sequence ID" value="MBB5137513.1"/>
    <property type="molecule type" value="Genomic_DNA"/>
</dbReference>
<dbReference type="EC" id="4.2.1.159" evidence="2"/>
<dbReference type="Pfam" id="PF03559">
    <property type="entry name" value="Hexose_dehydrat"/>
    <property type="match status" value="2"/>
</dbReference>
<sequence>MTTAPPWADGLARRIAESALAWESGPAEVDAFRAWFAERARTSAALVRRVPLDSLTGWQNGADVIRHASGRFFTIEGLDIHVRDRPVPHWRQPIINQPEIGILGILVKEFDGVMHCLMQAKVEPGNSNGLQLSPTVQATRSNYTRVHGGRQVPYLDYFRDLSGSRVIADVRQSEQGSAFYQKRNRNMIVETTDDVEVLDGFRWMTLGQMHRVLALDDLVNMDARTVMSCLPFATSDPAGREEGDGFRAALLRSCDGTSPALHRLGEILSWVTDARTRIDVSTSLIPLREVSGWRRTEERISHETGLFFSVIGVDVEATGREVAHWTQPMIEPHGTGLVAFLCRRIDGVLHVLVQAQVEAGYVDVIELAPTVQCTPDNYSCLPADARPPFLDEVLLARPEQIRFTAVLSEEGGRFFHARNRYTIIEVEPDADLAHPNYRWVTMAQLADLLRHSHYLNVQARSLVACLHSLTSARD</sequence>
<dbReference type="RefSeq" id="WP_185054418.1">
    <property type="nucleotide sequence ID" value="NZ_BAABIX010000045.1"/>
</dbReference>
<dbReference type="InterPro" id="IPR038153">
    <property type="entry name" value="EvaA-like_sf"/>
</dbReference>
<protein>
    <submittedName>
        <fullName evidence="2">Oxidase EvaA</fullName>
        <ecNumber evidence="2">4.2.1.159</ecNumber>
    </submittedName>
</protein>
<keyword evidence="3" id="KW-1185">Reference proteome</keyword>
<name>A0A840PHY5_9ACTN</name>
<feature type="domain" description="dTDP-4-dehydro-6-deoxy-alpha-D-glucopyranose 2,3-dehydratase" evidence="1">
    <location>
        <begin position="266"/>
        <end position="466"/>
    </location>
</feature>
<evidence type="ECO:0000313" key="2">
    <source>
        <dbReference type="EMBL" id="MBB5137513.1"/>
    </source>
</evidence>
<organism evidence="2 3">
    <name type="scientific">Thermocatellispora tengchongensis</name>
    <dbReference type="NCBI Taxonomy" id="1073253"/>
    <lineage>
        <taxon>Bacteria</taxon>
        <taxon>Bacillati</taxon>
        <taxon>Actinomycetota</taxon>
        <taxon>Actinomycetes</taxon>
        <taxon>Streptosporangiales</taxon>
        <taxon>Streptosporangiaceae</taxon>
        <taxon>Thermocatellispora</taxon>
    </lineage>
</organism>
<proteinExistence type="predicted"/>
<dbReference type="InterPro" id="IPR005212">
    <property type="entry name" value="EvaA-like"/>
</dbReference>
<feature type="domain" description="dTDP-4-dehydro-6-deoxy-alpha-D-glucopyranose 2,3-dehydratase" evidence="1">
    <location>
        <begin position="31"/>
        <end position="230"/>
    </location>
</feature>
<evidence type="ECO:0000313" key="3">
    <source>
        <dbReference type="Proteomes" id="UP000578449"/>
    </source>
</evidence>
<dbReference type="Gene3D" id="3.90.79.40">
    <property type="entry name" value="EvaA sugar 2,3-dehydratase subunit"/>
    <property type="match status" value="2"/>
</dbReference>